<name>A0ACB0ZLU1_MELEN</name>
<accession>A0ACB0ZLU1</accession>
<protein>
    <submittedName>
        <fullName evidence="1">Uncharacterized protein</fullName>
    </submittedName>
</protein>
<comment type="caution">
    <text evidence="1">The sequence shown here is derived from an EMBL/GenBank/DDBJ whole genome shotgun (WGS) entry which is preliminary data.</text>
</comment>
<sequence length="224" mass="26007">MFCFLIFYYLFLNIKYITTQELNNDYPICQVCRCYEELKIVDCFKGNNKEEFILNMVRLPEWTETFEAFNLSQSEFPHFSMHSGLKKLQIKHSNLQFIHPLAFQPLPGIEELILSDNLIEKLPKNILQTMRNLKVLDLSGNKINGLEGIGGQLGSKGQILDSLVISRNPFCSFNTSEVVKSPNILLPSLPLSRQIHIIEMQSEFIEINENEWKFKMARELNNKS</sequence>
<evidence type="ECO:0000313" key="2">
    <source>
        <dbReference type="Proteomes" id="UP001497535"/>
    </source>
</evidence>
<reference evidence="1" key="1">
    <citation type="submission" date="2023-11" db="EMBL/GenBank/DDBJ databases">
        <authorList>
            <person name="Poullet M."/>
        </authorList>
    </citation>
    <scope>NUCLEOTIDE SEQUENCE</scope>
    <source>
        <strain evidence="1">E1834</strain>
    </source>
</reference>
<proteinExistence type="predicted"/>
<organism evidence="1 2">
    <name type="scientific">Meloidogyne enterolobii</name>
    <name type="common">Root-knot nematode worm</name>
    <name type="synonym">Meloidogyne mayaguensis</name>
    <dbReference type="NCBI Taxonomy" id="390850"/>
    <lineage>
        <taxon>Eukaryota</taxon>
        <taxon>Metazoa</taxon>
        <taxon>Ecdysozoa</taxon>
        <taxon>Nematoda</taxon>
        <taxon>Chromadorea</taxon>
        <taxon>Rhabditida</taxon>
        <taxon>Tylenchina</taxon>
        <taxon>Tylenchomorpha</taxon>
        <taxon>Tylenchoidea</taxon>
        <taxon>Meloidogynidae</taxon>
        <taxon>Meloidogyninae</taxon>
        <taxon>Meloidogyne</taxon>
    </lineage>
</organism>
<evidence type="ECO:0000313" key="1">
    <source>
        <dbReference type="EMBL" id="CAK5079574.1"/>
    </source>
</evidence>
<dbReference type="EMBL" id="CAVMJV010000038">
    <property type="protein sequence ID" value="CAK5079574.1"/>
    <property type="molecule type" value="Genomic_DNA"/>
</dbReference>
<keyword evidence="2" id="KW-1185">Reference proteome</keyword>
<gene>
    <name evidence="1" type="ORF">MENTE1834_LOCUS26698</name>
</gene>
<dbReference type="Proteomes" id="UP001497535">
    <property type="component" value="Unassembled WGS sequence"/>
</dbReference>